<comment type="caution">
    <text evidence="2">The sequence shown here is derived from an EMBL/GenBank/DDBJ whole genome shotgun (WGS) entry which is preliminary data.</text>
</comment>
<keyword evidence="1" id="KW-1133">Transmembrane helix</keyword>
<dbReference type="GO" id="GO:0009706">
    <property type="term" value="C:chloroplast inner membrane"/>
    <property type="evidence" value="ECO:0007669"/>
    <property type="project" value="TreeGrafter"/>
</dbReference>
<name>A0AAW1QC18_9CHLO</name>
<accession>A0AAW1QC18</accession>
<dbReference type="Proteomes" id="UP001489004">
    <property type="component" value="Unassembled WGS sequence"/>
</dbReference>
<gene>
    <name evidence="2" type="ORF">WJX72_011711</name>
</gene>
<keyword evidence="1" id="KW-0472">Membrane</keyword>
<keyword evidence="1" id="KW-0812">Transmembrane</keyword>
<proteinExistence type="predicted"/>
<keyword evidence="3" id="KW-1185">Reference proteome</keyword>
<organism evidence="2 3">
    <name type="scientific">[Myrmecia] bisecta</name>
    <dbReference type="NCBI Taxonomy" id="41462"/>
    <lineage>
        <taxon>Eukaryota</taxon>
        <taxon>Viridiplantae</taxon>
        <taxon>Chlorophyta</taxon>
        <taxon>core chlorophytes</taxon>
        <taxon>Trebouxiophyceae</taxon>
        <taxon>Trebouxiales</taxon>
        <taxon>Trebouxiaceae</taxon>
        <taxon>Myrmecia</taxon>
    </lineage>
</organism>
<evidence type="ECO:0000256" key="1">
    <source>
        <dbReference type="SAM" id="Phobius"/>
    </source>
</evidence>
<protein>
    <submittedName>
        <fullName evidence="2">Uncharacterized protein</fullName>
    </submittedName>
</protein>
<reference evidence="2 3" key="1">
    <citation type="journal article" date="2024" name="Nat. Commun.">
        <title>Phylogenomics reveals the evolutionary origins of lichenization in chlorophyte algae.</title>
        <authorList>
            <person name="Puginier C."/>
            <person name="Libourel C."/>
            <person name="Otte J."/>
            <person name="Skaloud P."/>
            <person name="Haon M."/>
            <person name="Grisel S."/>
            <person name="Petersen M."/>
            <person name="Berrin J.G."/>
            <person name="Delaux P.M."/>
            <person name="Dal Grande F."/>
            <person name="Keller J."/>
        </authorList>
    </citation>
    <scope>NUCLEOTIDE SEQUENCE [LARGE SCALE GENOMIC DNA]</scope>
    <source>
        <strain evidence="2 3">SAG 2043</strain>
    </source>
</reference>
<dbReference type="InterPro" id="IPR040377">
    <property type="entry name" value="Ssl2009-like"/>
</dbReference>
<dbReference type="PANTHER" id="PTHR34048">
    <property type="entry name" value="LOW-DENSITY RECEPTOR-LIKE PROTEIN"/>
    <property type="match status" value="1"/>
</dbReference>
<dbReference type="GO" id="GO:0009535">
    <property type="term" value="C:chloroplast thylakoid membrane"/>
    <property type="evidence" value="ECO:0007669"/>
    <property type="project" value="TreeGrafter"/>
</dbReference>
<evidence type="ECO:0000313" key="2">
    <source>
        <dbReference type="EMBL" id="KAK9818382.1"/>
    </source>
</evidence>
<dbReference type="AlphaFoldDB" id="A0AAW1QC18"/>
<sequence>MACNSIATPALSACQVSQKSRAQLPRSSFRVAFPIHGRVQVSRGARALRLEARAEGGKSSSFVSGFILGGVIFGALGFLFAPQISAALLNDEQKLKLPRFLEEEEKDPEATRQDLADKIAQLNSAIDDVSAQLKSQDAVTAEQEVTA</sequence>
<evidence type="ECO:0000313" key="3">
    <source>
        <dbReference type="Proteomes" id="UP001489004"/>
    </source>
</evidence>
<dbReference type="EMBL" id="JALJOR010000004">
    <property type="protein sequence ID" value="KAK9818382.1"/>
    <property type="molecule type" value="Genomic_DNA"/>
</dbReference>
<feature type="transmembrane region" description="Helical" evidence="1">
    <location>
        <begin position="66"/>
        <end position="89"/>
    </location>
</feature>
<dbReference type="PANTHER" id="PTHR34048:SF3">
    <property type="entry name" value="LOW-DENSITY RECEPTOR-LIKE PROTEIN"/>
    <property type="match status" value="1"/>
</dbReference>